<evidence type="ECO:0000256" key="5">
    <source>
        <dbReference type="ARBA" id="ARBA00023136"/>
    </source>
</evidence>
<evidence type="ECO:0000313" key="9">
    <source>
        <dbReference type="EMBL" id="MDT0322593.1"/>
    </source>
</evidence>
<name>A0ABU2LZ68_9ACTN</name>
<dbReference type="InterPro" id="IPR010432">
    <property type="entry name" value="RDD"/>
</dbReference>
<comment type="subcellular location">
    <subcellularLocation>
        <location evidence="1">Cell membrane</location>
        <topology evidence="1">Multi-pass membrane protein</topology>
    </subcellularLocation>
</comment>
<keyword evidence="2" id="KW-1003">Cell membrane</keyword>
<sequence>MSTHQPRPDPEEGPGREAGEDEGLPKAPPPGEPYGDNPYGGPAGAADPLAGMPPLANRGKRLVARVIDSIVVGVPVTLLMWPLVGNYGWDGDGGGGAYGSEAVVLVVYFIYEGLMLSARGQTLGKMAMRIRVAMLRDGAVPRGNPAWYRAGVYSLPQLLPCIGFVFWLVNVLNCTWDKPYRQCVHDKAARTVVVSTA</sequence>
<feature type="domain" description="RDD" evidence="8">
    <location>
        <begin position="56"/>
        <end position="189"/>
    </location>
</feature>
<evidence type="ECO:0000259" key="8">
    <source>
        <dbReference type="Pfam" id="PF06271"/>
    </source>
</evidence>
<keyword evidence="3 7" id="KW-0812">Transmembrane</keyword>
<dbReference type="PANTHER" id="PTHR36115:SF4">
    <property type="entry name" value="MEMBRANE PROTEIN"/>
    <property type="match status" value="1"/>
</dbReference>
<dbReference type="InterPro" id="IPR051791">
    <property type="entry name" value="Pra-immunoreactive"/>
</dbReference>
<dbReference type="Pfam" id="PF06271">
    <property type="entry name" value="RDD"/>
    <property type="match status" value="1"/>
</dbReference>
<gene>
    <name evidence="9" type="ORF">RNC47_30185</name>
</gene>
<evidence type="ECO:0000256" key="3">
    <source>
        <dbReference type="ARBA" id="ARBA00022692"/>
    </source>
</evidence>
<feature type="transmembrane region" description="Helical" evidence="7">
    <location>
        <begin position="62"/>
        <end position="84"/>
    </location>
</feature>
<accession>A0ABU2LZ68</accession>
<protein>
    <submittedName>
        <fullName evidence="9">RDD family protein</fullName>
    </submittedName>
</protein>
<dbReference type="EMBL" id="JAVREM010000067">
    <property type="protein sequence ID" value="MDT0322593.1"/>
    <property type="molecule type" value="Genomic_DNA"/>
</dbReference>
<dbReference type="PANTHER" id="PTHR36115">
    <property type="entry name" value="PROLINE-RICH ANTIGEN HOMOLOG-RELATED"/>
    <property type="match status" value="1"/>
</dbReference>
<feature type="transmembrane region" description="Helical" evidence="7">
    <location>
        <begin position="96"/>
        <end position="118"/>
    </location>
</feature>
<dbReference type="Proteomes" id="UP001183420">
    <property type="component" value="Unassembled WGS sequence"/>
</dbReference>
<feature type="region of interest" description="Disordered" evidence="6">
    <location>
        <begin position="1"/>
        <end position="46"/>
    </location>
</feature>
<dbReference type="RefSeq" id="WP_311603287.1">
    <property type="nucleotide sequence ID" value="NZ_JAVREM010000067.1"/>
</dbReference>
<feature type="compositionally biased region" description="Low complexity" evidence="6">
    <location>
        <begin position="33"/>
        <end position="46"/>
    </location>
</feature>
<keyword evidence="10" id="KW-1185">Reference proteome</keyword>
<reference evidence="10" key="1">
    <citation type="submission" date="2023-07" db="EMBL/GenBank/DDBJ databases">
        <title>30 novel species of actinomycetes from the DSMZ collection.</title>
        <authorList>
            <person name="Nouioui I."/>
        </authorList>
    </citation>
    <scope>NUCLEOTIDE SEQUENCE [LARGE SCALE GENOMIC DNA]</scope>
    <source>
        <strain evidence="10">DSM 44918</strain>
    </source>
</reference>
<evidence type="ECO:0000256" key="1">
    <source>
        <dbReference type="ARBA" id="ARBA00004651"/>
    </source>
</evidence>
<feature type="compositionally biased region" description="Basic and acidic residues" evidence="6">
    <location>
        <begin position="1"/>
        <end position="18"/>
    </location>
</feature>
<organism evidence="9 10">
    <name type="scientific">Streptomyces millisiae</name>
    <dbReference type="NCBI Taxonomy" id="3075542"/>
    <lineage>
        <taxon>Bacteria</taxon>
        <taxon>Bacillati</taxon>
        <taxon>Actinomycetota</taxon>
        <taxon>Actinomycetes</taxon>
        <taxon>Kitasatosporales</taxon>
        <taxon>Streptomycetaceae</taxon>
        <taxon>Streptomyces</taxon>
    </lineage>
</organism>
<keyword evidence="5 7" id="KW-0472">Membrane</keyword>
<evidence type="ECO:0000313" key="10">
    <source>
        <dbReference type="Proteomes" id="UP001183420"/>
    </source>
</evidence>
<keyword evidence="4 7" id="KW-1133">Transmembrane helix</keyword>
<evidence type="ECO:0000256" key="6">
    <source>
        <dbReference type="SAM" id="MobiDB-lite"/>
    </source>
</evidence>
<proteinExistence type="predicted"/>
<comment type="caution">
    <text evidence="9">The sequence shown here is derived from an EMBL/GenBank/DDBJ whole genome shotgun (WGS) entry which is preliminary data.</text>
</comment>
<evidence type="ECO:0000256" key="2">
    <source>
        <dbReference type="ARBA" id="ARBA00022475"/>
    </source>
</evidence>
<evidence type="ECO:0000256" key="4">
    <source>
        <dbReference type="ARBA" id="ARBA00022989"/>
    </source>
</evidence>
<evidence type="ECO:0000256" key="7">
    <source>
        <dbReference type="SAM" id="Phobius"/>
    </source>
</evidence>